<dbReference type="AlphaFoldDB" id="A0AAV5ERU4"/>
<comment type="caution">
    <text evidence="2">The sequence shown here is derived from an EMBL/GenBank/DDBJ whole genome shotgun (WGS) entry which is preliminary data.</text>
</comment>
<reference evidence="2" key="2">
    <citation type="submission" date="2021-12" db="EMBL/GenBank/DDBJ databases">
        <title>Resequencing data analysis of finger millet.</title>
        <authorList>
            <person name="Hatakeyama M."/>
            <person name="Aluri S."/>
            <person name="Balachadran M.T."/>
            <person name="Sivarajan S.R."/>
            <person name="Poveda L."/>
            <person name="Shimizu-Inatsugi R."/>
            <person name="Schlapbach R."/>
            <person name="Sreeman S.M."/>
            <person name="Shimizu K.K."/>
        </authorList>
    </citation>
    <scope>NUCLEOTIDE SEQUENCE</scope>
</reference>
<feature type="compositionally biased region" description="Low complexity" evidence="1">
    <location>
        <begin position="12"/>
        <end position="30"/>
    </location>
</feature>
<name>A0AAV5ERU4_ELECO</name>
<keyword evidence="3" id="KW-1185">Reference proteome</keyword>
<organism evidence="2 3">
    <name type="scientific">Eleusine coracana subsp. coracana</name>
    <dbReference type="NCBI Taxonomy" id="191504"/>
    <lineage>
        <taxon>Eukaryota</taxon>
        <taxon>Viridiplantae</taxon>
        <taxon>Streptophyta</taxon>
        <taxon>Embryophyta</taxon>
        <taxon>Tracheophyta</taxon>
        <taxon>Spermatophyta</taxon>
        <taxon>Magnoliopsida</taxon>
        <taxon>Liliopsida</taxon>
        <taxon>Poales</taxon>
        <taxon>Poaceae</taxon>
        <taxon>PACMAD clade</taxon>
        <taxon>Chloridoideae</taxon>
        <taxon>Cynodonteae</taxon>
        <taxon>Eleusininae</taxon>
        <taxon>Eleusine</taxon>
    </lineage>
</organism>
<feature type="region of interest" description="Disordered" evidence="1">
    <location>
        <begin position="12"/>
        <end position="49"/>
    </location>
</feature>
<evidence type="ECO:0000313" key="2">
    <source>
        <dbReference type="EMBL" id="GJN25488.1"/>
    </source>
</evidence>
<reference evidence="2" key="1">
    <citation type="journal article" date="2018" name="DNA Res.">
        <title>Multiple hybrid de novo genome assembly of finger millet, an orphan allotetraploid crop.</title>
        <authorList>
            <person name="Hatakeyama M."/>
            <person name="Aluri S."/>
            <person name="Balachadran M.T."/>
            <person name="Sivarajan S.R."/>
            <person name="Patrignani A."/>
            <person name="Gruter S."/>
            <person name="Poveda L."/>
            <person name="Shimizu-Inatsugi R."/>
            <person name="Baeten J."/>
            <person name="Francoijs K.J."/>
            <person name="Nataraja K.N."/>
            <person name="Reddy Y.A.N."/>
            <person name="Phadnis S."/>
            <person name="Ravikumar R.L."/>
            <person name="Schlapbach R."/>
            <person name="Sreeman S.M."/>
            <person name="Shimizu K.K."/>
        </authorList>
    </citation>
    <scope>NUCLEOTIDE SEQUENCE</scope>
</reference>
<protein>
    <submittedName>
        <fullName evidence="2">Uncharacterized protein</fullName>
    </submittedName>
</protein>
<proteinExistence type="predicted"/>
<evidence type="ECO:0000256" key="1">
    <source>
        <dbReference type="SAM" id="MobiDB-lite"/>
    </source>
</evidence>
<dbReference type="EMBL" id="BQKI01000078">
    <property type="protein sequence ID" value="GJN25488.1"/>
    <property type="molecule type" value="Genomic_DNA"/>
</dbReference>
<feature type="compositionally biased region" description="Low complexity" evidence="1">
    <location>
        <begin position="108"/>
        <end position="123"/>
    </location>
</feature>
<dbReference type="Proteomes" id="UP001054889">
    <property type="component" value="Unassembled WGS sequence"/>
</dbReference>
<gene>
    <name evidence="2" type="primary">gb13320</name>
    <name evidence="2" type="ORF">PR202_gb13320</name>
</gene>
<feature type="region of interest" description="Disordered" evidence="1">
    <location>
        <begin position="102"/>
        <end position="123"/>
    </location>
</feature>
<accession>A0AAV5ERU4</accession>
<evidence type="ECO:0000313" key="3">
    <source>
        <dbReference type="Proteomes" id="UP001054889"/>
    </source>
</evidence>
<sequence>MFPYSLSTHRLASSFSGSSASPASTASRIARPPGCTPQNRSFHPPLARPSGVSASATHCLMLSRTSAGIPLKGLKTKPCSVRRPAAGLSDVSGITDCDAETISKSGRSTGSSASAPTTAALAPSPNMACMTSVPGLLASSGARKRTSVSSAHATSTRAGVVLRDVLGHAEHGTAGGAALEVEHGTADRWPEAEKGGQTEVGAGHVGPRVAAEDEVGYVARRTAPLSDGVLRSGLCEFGNRHRQHVLPGVQGWLAMMTKQDRMIMDGPLAVVEVALLDTGPVA</sequence>